<evidence type="ECO:0000256" key="1">
    <source>
        <dbReference type="PROSITE-ProRule" id="PRU00169"/>
    </source>
</evidence>
<dbReference type="Pfam" id="PF00072">
    <property type="entry name" value="Response_reg"/>
    <property type="match status" value="1"/>
</dbReference>
<reference evidence="3 4" key="1">
    <citation type="submission" date="2019-10" db="EMBL/GenBank/DDBJ databases">
        <title>Rudanella paleaurantiibacter sp. nov., isolated from sludge.</title>
        <authorList>
            <person name="Xu S.Q."/>
        </authorList>
    </citation>
    <scope>NUCLEOTIDE SEQUENCE [LARGE SCALE GENOMIC DNA]</scope>
    <source>
        <strain evidence="3 4">HX-22-17</strain>
    </source>
</reference>
<protein>
    <submittedName>
        <fullName evidence="3">Response regulator</fullName>
    </submittedName>
</protein>
<name>A0A7J5TSN5_9BACT</name>
<dbReference type="PROSITE" id="PS50110">
    <property type="entry name" value="RESPONSE_REGULATORY"/>
    <property type="match status" value="1"/>
</dbReference>
<dbReference type="InterPro" id="IPR011006">
    <property type="entry name" value="CheY-like_superfamily"/>
</dbReference>
<keyword evidence="4" id="KW-1185">Reference proteome</keyword>
<proteinExistence type="predicted"/>
<evidence type="ECO:0000313" key="3">
    <source>
        <dbReference type="EMBL" id="KAB7726505.1"/>
    </source>
</evidence>
<dbReference type="Proteomes" id="UP000488299">
    <property type="component" value="Unassembled WGS sequence"/>
</dbReference>
<accession>A0A7J5TSN5</accession>
<dbReference type="Gene3D" id="3.40.50.2300">
    <property type="match status" value="1"/>
</dbReference>
<sequence length="145" mass="16401">MNNNKQLSILLVESDSNTVQLIRNTLQRVDPISVLEVASSQDELVAILDKATIPFFDILLLDLKYEGELNGPLVIDLVRNYPCTQLMPIVALASQEDFQAAMASQHPRVNSYLPKPETFEGWAHTLKLFTDYWKATLLSIRVLMI</sequence>
<feature type="modified residue" description="4-aspartylphosphate" evidence="1">
    <location>
        <position position="62"/>
    </location>
</feature>
<dbReference type="AlphaFoldDB" id="A0A7J5TSN5"/>
<feature type="domain" description="Response regulatory" evidence="2">
    <location>
        <begin position="8"/>
        <end position="130"/>
    </location>
</feature>
<evidence type="ECO:0000313" key="4">
    <source>
        <dbReference type="Proteomes" id="UP000488299"/>
    </source>
</evidence>
<organism evidence="3 4">
    <name type="scientific">Rudanella paleaurantiibacter</name>
    <dbReference type="NCBI Taxonomy" id="2614655"/>
    <lineage>
        <taxon>Bacteria</taxon>
        <taxon>Pseudomonadati</taxon>
        <taxon>Bacteroidota</taxon>
        <taxon>Cytophagia</taxon>
        <taxon>Cytophagales</taxon>
        <taxon>Cytophagaceae</taxon>
        <taxon>Rudanella</taxon>
    </lineage>
</organism>
<evidence type="ECO:0000259" key="2">
    <source>
        <dbReference type="PROSITE" id="PS50110"/>
    </source>
</evidence>
<dbReference type="EMBL" id="WELI01000015">
    <property type="protein sequence ID" value="KAB7726505.1"/>
    <property type="molecule type" value="Genomic_DNA"/>
</dbReference>
<dbReference type="RefSeq" id="WP_152126819.1">
    <property type="nucleotide sequence ID" value="NZ_WELI01000015.1"/>
</dbReference>
<comment type="caution">
    <text evidence="3">The sequence shown here is derived from an EMBL/GenBank/DDBJ whole genome shotgun (WGS) entry which is preliminary data.</text>
</comment>
<dbReference type="SUPFAM" id="SSF52172">
    <property type="entry name" value="CheY-like"/>
    <property type="match status" value="1"/>
</dbReference>
<dbReference type="GO" id="GO:0000160">
    <property type="term" value="P:phosphorelay signal transduction system"/>
    <property type="evidence" value="ECO:0007669"/>
    <property type="project" value="InterPro"/>
</dbReference>
<dbReference type="InterPro" id="IPR001789">
    <property type="entry name" value="Sig_transdc_resp-reg_receiver"/>
</dbReference>
<keyword evidence="1" id="KW-0597">Phosphoprotein</keyword>
<gene>
    <name evidence="3" type="ORF">F5984_24635</name>
</gene>